<dbReference type="NCBIfam" id="NF005382">
    <property type="entry name" value="PRK06925.1"/>
    <property type="match status" value="1"/>
</dbReference>
<dbReference type="InterPro" id="IPR006665">
    <property type="entry name" value="OmpA-like"/>
</dbReference>
<dbReference type="PANTHER" id="PTHR30329">
    <property type="entry name" value="STATOR ELEMENT OF FLAGELLAR MOTOR COMPLEX"/>
    <property type="match status" value="1"/>
</dbReference>
<dbReference type="CDD" id="cd07185">
    <property type="entry name" value="OmpA_C-like"/>
    <property type="match status" value="1"/>
</dbReference>
<comment type="subcellular location">
    <subcellularLocation>
        <location evidence="1">Cell membrane</location>
        <topology evidence="1">Single-pass membrane protein</topology>
    </subcellularLocation>
</comment>
<protein>
    <submittedName>
        <fullName evidence="9">Flagellar motor protein MotS</fullName>
    </submittedName>
</protein>
<keyword evidence="4" id="KW-0812">Transmembrane</keyword>
<dbReference type="Proteomes" id="UP001281447">
    <property type="component" value="Unassembled WGS sequence"/>
</dbReference>
<dbReference type="InterPro" id="IPR050330">
    <property type="entry name" value="Bact_OuterMem_StrucFunc"/>
</dbReference>
<dbReference type="RefSeq" id="WP_390357238.1">
    <property type="nucleotide sequence ID" value="NZ_JBHUIZ010000014.1"/>
</dbReference>
<evidence type="ECO:0000256" key="1">
    <source>
        <dbReference type="ARBA" id="ARBA00004162"/>
    </source>
</evidence>
<dbReference type="SUPFAM" id="SSF103088">
    <property type="entry name" value="OmpA-like"/>
    <property type="match status" value="1"/>
</dbReference>
<dbReference type="Gene3D" id="3.30.1330.60">
    <property type="entry name" value="OmpA-like domain"/>
    <property type="match status" value="1"/>
</dbReference>
<evidence type="ECO:0000256" key="5">
    <source>
        <dbReference type="ARBA" id="ARBA00022989"/>
    </source>
</evidence>
<reference evidence="9 10" key="1">
    <citation type="submission" date="2023-10" db="EMBL/GenBank/DDBJ databases">
        <title>Virgibacillus halophilus 5B73C genome.</title>
        <authorList>
            <person name="Miliotis G."/>
            <person name="Sengupta P."/>
            <person name="Hameed A."/>
            <person name="Chuvochina M."/>
            <person name="Mcdonagh F."/>
            <person name="Simpson A.C."/>
            <person name="Singh N.K."/>
            <person name="Rekha P.D."/>
            <person name="Raman K."/>
            <person name="Hugenholtz P."/>
            <person name="Venkateswaran K."/>
        </authorList>
    </citation>
    <scope>NUCLEOTIDE SEQUENCE [LARGE SCALE GENOMIC DNA]</scope>
    <source>
        <strain evidence="9 10">5B73C</strain>
    </source>
</reference>
<dbReference type="EMBL" id="JAWDIP010000004">
    <property type="protein sequence ID" value="MDY0396997.1"/>
    <property type="molecule type" value="Genomic_DNA"/>
</dbReference>
<evidence type="ECO:0000256" key="2">
    <source>
        <dbReference type="ARBA" id="ARBA00008914"/>
    </source>
</evidence>
<dbReference type="Pfam" id="PF00691">
    <property type="entry name" value="OmpA"/>
    <property type="match status" value="1"/>
</dbReference>
<comment type="similarity">
    <text evidence="2">Belongs to the MotB family.</text>
</comment>
<keyword evidence="9" id="KW-0966">Cell projection</keyword>
<name>A0ABU5CEK2_9BACI</name>
<keyword evidence="5" id="KW-1133">Transmembrane helix</keyword>
<comment type="caution">
    <text evidence="9">The sequence shown here is derived from an EMBL/GenBank/DDBJ whole genome shotgun (WGS) entry which is preliminary data.</text>
</comment>
<evidence type="ECO:0000256" key="3">
    <source>
        <dbReference type="ARBA" id="ARBA00022475"/>
    </source>
</evidence>
<dbReference type="Pfam" id="PF13677">
    <property type="entry name" value="MotB_plug"/>
    <property type="match status" value="1"/>
</dbReference>
<dbReference type="InterPro" id="IPR025713">
    <property type="entry name" value="MotB-like_N_dom"/>
</dbReference>
<keyword evidence="9" id="KW-0969">Cilium</keyword>
<gene>
    <name evidence="9" type="primary">motS</name>
    <name evidence="9" type="ORF">RWE15_25335</name>
</gene>
<evidence type="ECO:0000259" key="8">
    <source>
        <dbReference type="PROSITE" id="PS51123"/>
    </source>
</evidence>
<evidence type="ECO:0000313" key="10">
    <source>
        <dbReference type="Proteomes" id="UP001281447"/>
    </source>
</evidence>
<proteinExistence type="inferred from homology"/>
<evidence type="ECO:0000256" key="6">
    <source>
        <dbReference type="ARBA" id="ARBA00023136"/>
    </source>
</evidence>
<dbReference type="PANTHER" id="PTHR30329:SF16">
    <property type="entry name" value="CHEMOTAXIS MOTB PROTEIN"/>
    <property type="match status" value="1"/>
</dbReference>
<evidence type="ECO:0000256" key="4">
    <source>
        <dbReference type="ARBA" id="ARBA00022692"/>
    </source>
</evidence>
<feature type="domain" description="OmpA-like" evidence="8">
    <location>
        <begin position="112"/>
        <end position="233"/>
    </location>
</feature>
<keyword evidence="3" id="KW-1003">Cell membrane</keyword>
<sequence length="238" mass="26928">MERKKIRKSKKNGSPKWMVTYSDMITLILVFFILLFSMSQIDLEKFKAITQSFNDRAILDQKSTEKGQENESDVAAPPKNVQEESLEGLLQEVERYLAKNGLNDVITASRTRRGVVLILQERILFASGQADILTSGKPFLNKVGSLLQNIDNQVEVQGHTDSRPIKNYRYPSNWELSGARASSVIRYLIAQGNFTPSRFTAVGYADTRPAAANDSEDNWKKNRRVEIIILKKDAKTSK</sequence>
<accession>A0ABU5CEK2</accession>
<keyword evidence="9" id="KW-0282">Flagellum</keyword>
<evidence type="ECO:0000256" key="7">
    <source>
        <dbReference type="PROSITE-ProRule" id="PRU00473"/>
    </source>
</evidence>
<organism evidence="9 10">
    <name type="scientific">Tigheibacillus halophilus</name>
    <dbReference type="NCBI Taxonomy" id="361280"/>
    <lineage>
        <taxon>Bacteria</taxon>
        <taxon>Bacillati</taxon>
        <taxon>Bacillota</taxon>
        <taxon>Bacilli</taxon>
        <taxon>Bacillales</taxon>
        <taxon>Bacillaceae</taxon>
        <taxon>Tigheibacillus</taxon>
    </lineage>
</organism>
<evidence type="ECO:0000313" key="9">
    <source>
        <dbReference type="EMBL" id="MDY0396997.1"/>
    </source>
</evidence>
<dbReference type="InterPro" id="IPR036737">
    <property type="entry name" value="OmpA-like_sf"/>
</dbReference>
<keyword evidence="6 7" id="KW-0472">Membrane</keyword>
<keyword evidence="10" id="KW-1185">Reference proteome</keyword>
<dbReference type="PROSITE" id="PS51123">
    <property type="entry name" value="OMPA_2"/>
    <property type="match status" value="1"/>
</dbReference>